<sequence length="160" mass="18540">MNHSYSQTLNRLVGYFESELKALPEEVFRHKQGPAKWSKQEIVGHLCDSAANNHLRFVKIKQSAHPVSLEGYDQDRWVDLHGYQEQYNQTDIITLWVMLNRQIVHVLERLTAEDYGKTCILPGGGEATLDWLVNDYLEHMRHHFRQILGPESVERAEAGT</sequence>
<organism evidence="2 3">
    <name type="scientific">Paenibacillus cineris</name>
    <dbReference type="NCBI Taxonomy" id="237530"/>
    <lineage>
        <taxon>Bacteria</taxon>
        <taxon>Bacillati</taxon>
        <taxon>Bacillota</taxon>
        <taxon>Bacilli</taxon>
        <taxon>Bacillales</taxon>
        <taxon>Paenibacillaceae</taxon>
        <taxon>Paenibacillus</taxon>
    </lineage>
</organism>
<evidence type="ECO:0000313" key="2">
    <source>
        <dbReference type="EMBL" id="GIO52099.1"/>
    </source>
</evidence>
<dbReference type="SUPFAM" id="SSF109854">
    <property type="entry name" value="DinB/YfiT-like putative metalloenzymes"/>
    <property type="match status" value="1"/>
</dbReference>
<evidence type="ECO:0000259" key="1">
    <source>
        <dbReference type="Pfam" id="PF12867"/>
    </source>
</evidence>
<accession>A0ABQ4L666</accession>
<feature type="domain" description="DinB-like" evidence="1">
    <location>
        <begin position="16"/>
        <end position="147"/>
    </location>
</feature>
<dbReference type="Pfam" id="PF12867">
    <property type="entry name" value="DinB_2"/>
    <property type="match status" value="1"/>
</dbReference>
<dbReference type="Proteomes" id="UP000676601">
    <property type="component" value="Unassembled WGS sequence"/>
</dbReference>
<keyword evidence="3" id="KW-1185">Reference proteome</keyword>
<dbReference type="RefSeq" id="WP_212982658.1">
    <property type="nucleotide sequence ID" value="NZ_BORU01000001.1"/>
</dbReference>
<dbReference type="Gene3D" id="1.20.120.450">
    <property type="entry name" value="dinb family like domain"/>
    <property type="match status" value="1"/>
</dbReference>
<protein>
    <recommendedName>
        <fullName evidence="1">DinB-like domain-containing protein</fullName>
    </recommendedName>
</protein>
<evidence type="ECO:0000313" key="3">
    <source>
        <dbReference type="Proteomes" id="UP000676601"/>
    </source>
</evidence>
<dbReference type="EMBL" id="BORU01000001">
    <property type="protein sequence ID" value="GIO52099.1"/>
    <property type="molecule type" value="Genomic_DNA"/>
</dbReference>
<dbReference type="InterPro" id="IPR024775">
    <property type="entry name" value="DinB-like"/>
</dbReference>
<name>A0ABQ4L666_9BACL</name>
<proteinExistence type="predicted"/>
<gene>
    <name evidence="2" type="ORF">J21TS7_04170</name>
</gene>
<reference evidence="2 3" key="1">
    <citation type="submission" date="2021-03" db="EMBL/GenBank/DDBJ databases">
        <title>Antimicrobial resistance genes in bacteria isolated from Japanese honey, and their potential for conferring macrolide and lincosamide resistance in the American foulbrood pathogen Paenibacillus larvae.</title>
        <authorList>
            <person name="Okamoto M."/>
            <person name="Kumagai M."/>
            <person name="Kanamori H."/>
            <person name="Takamatsu D."/>
        </authorList>
    </citation>
    <scope>NUCLEOTIDE SEQUENCE [LARGE SCALE GENOMIC DNA]</scope>
    <source>
        <strain evidence="2 3">J21TS7</strain>
    </source>
</reference>
<comment type="caution">
    <text evidence="2">The sequence shown here is derived from an EMBL/GenBank/DDBJ whole genome shotgun (WGS) entry which is preliminary data.</text>
</comment>
<dbReference type="InterPro" id="IPR034660">
    <property type="entry name" value="DinB/YfiT-like"/>
</dbReference>